<feature type="transmembrane region" description="Helical" evidence="1">
    <location>
        <begin position="298"/>
        <end position="318"/>
    </location>
</feature>
<gene>
    <name evidence="2" type="ORF">DYBT9275_05081</name>
</gene>
<accession>A0A916JJR7</accession>
<feature type="transmembrane region" description="Helical" evidence="1">
    <location>
        <begin position="9"/>
        <end position="28"/>
    </location>
</feature>
<feature type="transmembrane region" description="Helical" evidence="1">
    <location>
        <begin position="348"/>
        <end position="368"/>
    </location>
</feature>
<sequence length="535" mass="60755">MITFDNFPSIYWLIGYVLAGIVILAAFLKKVPPSAFVALAILLLVYMRLPVIVLNRELNPDESQMLSHAITLSQDPVYWRSVDGTTIGPLDNYFLVIPRFFGFQIDYTSGRAMGLISSIMALLLLFFSLRNWFPGQFTRSMWLMPVLFLSFSQEADFVHYSSEQVPVLLLSAAIWLLSLTKENRPNLRTLFFLGLILGLVPFAKLQAVPLAAVVGLAAMWCCVTHFIKTRQLAPFLLLVSGTVSFPALVLIWASWNNVFTDFINFYILGNAIYAGGNEVSIIMQFLKILNLSNDFRAYTLLLGIPLIASFFLLVKHVIKKDKALFVPLLTVSLVLISIYAATKSGNAFVHYLNFCIIPWILFATNGIHTFGNKVVILPLLLLCWFLATDALEFVQGKQPNKYVSVGARTLYQSPVVKELKKFTRPGDYMTVWGWQCAYYVEAQLPQGTAENHSERCIYAHKMRDTYRQRYMKDLHRNRPAIILDAVGKNSFWVQDVKTQNIESYPELAQFVKNGYADMGTFDGTKLYVRKDRLSR</sequence>
<feature type="transmembrane region" description="Helical" evidence="1">
    <location>
        <begin position="374"/>
        <end position="394"/>
    </location>
</feature>
<feature type="transmembrane region" description="Helical" evidence="1">
    <location>
        <begin position="265"/>
        <end position="286"/>
    </location>
</feature>
<dbReference type="EMBL" id="CAJRAF010000002">
    <property type="protein sequence ID" value="CAG5012024.1"/>
    <property type="molecule type" value="Genomic_DNA"/>
</dbReference>
<proteinExistence type="predicted"/>
<comment type="caution">
    <text evidence="2">The sequence shown here is derived from an EMBL/GenBank/DDBJ whole genome shotgun (WGS) entry which is preliminary data.</text>
</comment>
<dbReference type="RefSeq" id="WP_215241335.1">
    <property type="nucleotide sequence ID" value="NZ_CAJRAF010000002.1"/>
</dbReference>
<protein>
    <submittedName>
        <fullName evidence="2">Uncharacterized protein</fullName>
    </submittedName>
</protein>
<feature type="transmembrane region" description="Helical" evidence="1">
    <location>
        <begin position="112"/>
        <end position="133"/>
    </location>
</feature>
<keyword evidence="1" id="KW-1133">Transmembrane helix</keyword>
<dbReference type="Proteomes" id="UP000680038">
    <property type="component" value="Unassembled WGS sequence"/>
</dbReference>
<evidence type="ECO:0000256" key="1">
    <source>
        <dbReference type="SAM" id="Phobius"/>
    </source>
</evidence>
<name>A0A916JJR7_9BACT</name>
<feature type="transmembrane region" description="Helical" evidence="1">
    <location>
        <begin position="324"/>
        <end position="341"/>
    </location>
</feature>
<feature type="transmembrane region" description="Helical" evidence="1">
    <location>
        <begin position="234"/>
        <end position="253"/>
    </location>
</feature>
<dbReference type="AlphaFoldDB" id="A0A916JJR7"/>
<evidence type="ECO:0000313" key="3">
    <source>
        <dbReference type="Proteomes" id="UP000680038"/>
    </source>
</evidence>
<feature type="transmembrane region" description="Helical" evidence="1">
    <location>
        <begin position="34"/>
        <end position="55"/>
    </location>
</feature>
<keyword evidence="1" id="KW-0812">Transmembrane</keyword>
<feature type="transmembrane region" description="Helical" evidence="1">
    <location>
        <begin position="186"/>
        <end position="203"/>
    </location>
</feature>
<reference evidence="2" key="1">
    <citation type="submission" date="2021-04" db="EMBL/GenBank/DDBJ databases">
        <authorList>
            <person name="Rodrigo-Torres L."/>
            <person name="Arahal R. D."/>
            <person name="Lucena T."/>
        </authorList>
    </citation>
    <scope>NUCLEOTIDE SEQUENCE</scope>
    <source>
        <strain evidence="2">CECT 9275</strain>
    </source>
</reference>
<organism evidence="2 3">
    <name type="scientific">Dyadobacter helix</name>
    <dbReference type="NCBI Taxonomy" id="2822344"/>
    <lineage>
        <taxon>Bacteria</taxon>
        <taxon>Pseudomonadati</taxon>
        <taxon>Bacteroidota</taxon>
        <taxon>Cytophagia</taxon>
        <taxon>Cytophagales</taxon>
        <taxon>Spirosomataceae</taxon>
        <taxon>Dyadobacter</taxon>
    </lineage>
</organism>
<evidence type="ECO:0000313" key="2">
    <source>
        <dbReference type="EMBL" id="CAG5012024.1"/>
    </source>
</evidence>
<keyword evidence="3" id="KW-1185">Reference proteome</keyword>
<keyword evidence="1" id="KW-0472">Membrane</keyword>